<keyword evidence="3 7" id="KW-0547">Nucleotide-binding</keyword>
<dbReference type="InterPro" id="IPR047872">
    <property type="entry name" value="EFG_IV"/>
</dbReference>
<keyword evidence="10" id="KW-1185">Reference proteome</keyword>
<gene>
    <name evidence="7 9" type="primary">fusA</name>
    <name evidence="9" type="ORF">ACEN37_06890</name>
</gene>
<dbReference type="InterPro" id="IPR020568">
    <property type="entry name" value="Ribosomal_Su5_D2-typ_SF"/>
</dbReference>
<evidence type="ECO:0000256" key="1">
    <source>
        <dbReference type="ARBA" id="ARBA00005870"/>
    </source>
</evidence>
<dbReference type="SMART" id="SM00889">
    <property type="entry name" value="EFG_IV"/>
    <property type="match status" value="1"/>
</dbReference>
<feature type="domain" description="Tr-type G" evidence="8">
    <location>
        <begin position="9"/>
        <end position="283"/>
    </location>
</feature>
<dbReference type="SUPFAM" id="SSF54980">
    <property type="entry name" value="EF-G C-terminal domain-like"/>
    <property type="match status" value="2"/>
</dbReference>
<dbReference type="Pfam" id="PF03764">
    <property type="entry name" value="EFG_IV"/>
    <property type="match status" value="1"/>
</dbReference>
<dbReference type="PRINTS" id="PR00315">
    <property type="entry name" value="ELONGATNFCT"/>
</dbReference>
<keyword evidence="6 7" id="KW-0342">GTP-binding</keyword>
<dbReference type="InterPro" id="IPR041095">
    <property type="entry name" value="EFG_II"/>
</dbReference>
<dbReference type="InterPro" id="IPR035647">
    <property type="entry name" value="EFG_III/V"/>
</dbReference>
<dbReference type="Proteomes" id="UP001625374">
    <property type="component" value="Unassembled WGS sequence"/>
</dbReference>
<dbReference type="CDD" id="cd16262">
    <property type="entry name" value="EFG_III"/>
    <property type="match status" value="1"/>
</dbReference>
<dbReference type="InterPro" id="IPR004540">
    <property type="entry name" value="Transl_elong_EFG/EF2"/>
</dbReference>
<dbReference type="SUPFAM" id="SSF52540">
    <property type="entry name" value="P-loop containing nucleoside triphosphate hydrolases"/>
    <property type="match status" value="1"/>
</dbReference>
<dbReference type="InterPro" id="IPR005225">
    <property type="entry name" value="Small_GTP-bd"/>
</dbReference>
<keyword evidence="5 7" id="KW-0648">Protein biosynthesis</keyword>
<dbReference type="Pfam" id="PF03144">
    <property type="entry name" value="GTP_EFTU_D2"/>
    <property type="match status" value="1"/>
</dbReference>
<dbReference type="InterPro" id="IPR027417">
    <property type="entry name" value="P-loop_NTPase"/>
</dbReference>
<evidence type="ECO:0000256" key="5">
    <source>
        <dbReference type="ARBA" id="ARBA00022917"/>
    </source>
</evidence>
<dbReference type="Gene3D" id="3.30.230.10">
    <property type="match status" value="1"/>
</dbReference>
<proteinExistence type="inferred from homology"/>
<evidence type="ECO:0000256" key="3">
    <source>
        <dbReference type="ARBA" id="ARBA00022741"/>
    </source>
</evidence>
<dbReference type="PROSITE" id="PS51722">
    <property type="entry name" value="G_TR_2"/>
    <property type="match status" value="1"/>
</dbReference>
<dbReference type="GO" id="GO:0003746">
    <property type="term" value="F:translation elongation factor activity"/>
    <property type="evidence" value="ECO:0007669"/>
    <property type="project" value="UniProtKB-KW"/>
</dbReference>
<sequence>MAKRKFPLEKTRNIGIMAHIDAGKTTTTERILYYTGRIHKIGETHEGASQMDWMEQEQERGITITSAATTAQWNNHRVNIIDTPGHVDFTVEVERSLRVLDGAVAVLDAQSGVEPQTETVWRQATTYGVPRIVFVNKQDKLGANFLDANHSLHDRLQANAHPIQLPIGSEDDFSGIIDLVKMKAFMYGNDLGTEISEEEIPADHQELAEEWHDKLVEAVAEMDEDLMMQYLEGEEISQEQLKEGIRKATLSVEFYPVLVGSAFKNKGVQLLLDAVVDYLPSPLDVPAIQGHAQRDPEEIIERTAGDDKPFSALAFKVMTDPYVGRLTFFRVYSGTLESGSYILNATKDSRERVGRILQMHANSRQEIPEVFSGDIAAAVGLKDTTTGDTLCDLDSPVILESMEFPEPVIQVAIEPKSKADQDKMGIALQKLAEEDPTFRAETDQETGETLISGMGELHLDIIVDRMKREFKVEANVGAPQVSYRETFTKQVQSEGKFVRQSGGKGQYGHVWVEFTPNEEGAGFEFEDAIVGGVVPREYIPAVKAGLEASLENGVLAGYPLVDVKAKLYDGSYHDVDSNETAFKVAASLALKNAAKKAGAVILEPIMAVDVTVPEDYMGDIMGHISARRGNIEGSEQRGNTMIVRGMIPLAEMFGYATTLRSATQGRGTFSMQFDHYDKVPKSIAEEIIKKNGGSDSE</sequence>
<dbReference type="Gene3D" id="2.40.30.10">
    <property type="entry name" value="Translation factors"/>
    <property type="match status" value="1"/>
</dbReference>
<evidence type="ECO:0000256" key="4">
    <source>
        <dbReference type="ARBA" id="ARBA00022768"/>
    </source>
</evidence>
<dbReference type="InterPro" id="IPR000795">
    <property type="entry name" value="T_Tr_GTP-bd_dom"/>
</dbReference>
<keyword evidence="7" id="KW-0963">Cytoplasm</keyword>
<accession>A0ABW8UME0</accession>
<keyword evidence="4 7" id="KW-0251">Elongation factor</keyword>
<dbReference type="NCBIfam" id="NF009381">
    <property type="entry name" value="PRK12740.1-5"/>
    <property type="match status" value="1"/>
</dbReference>
<feature type="binding site" evidence="7">
    <location>
        <begin position="18"/>
        <end position="25"/>
    </location>
    <ligand>
        <name>GTP</name>
        <dbReference type="ChEBI" id="CHEBI:37565"/>
    </ligand>
</feature>
<evidence type="ECO:0000256" key="2">
    <source>
        <dbReference type="ARBA" id="ARBA00017872"/>
    </source>
</evidence>
<dbReference type="NCBIfam" id="TIGR00231">
    <property type="entry name" value="small_GTP"/>
    <property type="match status" value="1"/>
</dbReference>
<dbReference type="PANTHER" id="PTHR43261">
    <property type="entry name" value="TRANSLATION ELONGATION FACTOR G-RELATED"/>
    <property type="match status" value="1"/>
</dbReference>
<evidence type="ECO:0000313" key="9">
    <source>
        <dbReference type="EMBL" id="MFL2102981.1"/>
    </source>
</evidence>
<dbReference type="RefSeq" id="WP_192982220.1">
    <property type="nucleotide sequence ID" value="NZ_BKBH01000046.1"/>
</dbReference>
<dbReference type="CDD" id="cd01886">
    <property type="entry name" value="EF-G"/>
    <property type="match status" value="1"/>
</dbReference>
<dbReference type="SUPFAM" id="SSF54211">
    <property type="entry name" value="Ribosomal protein S5 domain 2-like"/>
    <property type="match status" value="1"/>
</dbReference>
<dbReference type="Gene3D" id="3.40.50.300">
    <property type="entry name" value="P-loop containing nucleotide triphosphate hydrolases"/>
    <property type="match status" value="1"/>
</dbReference>
<evidence type="ECO:0000259" key="8">
    <source>
        <dbReference type="PROSITE" id="PS51722"/>
    </source>
</evidence>
<dbReference type="InterPro" id="IPR009000">
    <property type="entry name" value="Transl_B-barrel_sf"/>
</dbReference>
<dbReference type="HAMAP" id="MF_00054_B">
    <property type="entry name" value="EF_G_EF_2_B"/>
    <property type="match status" value="1"/>
</dbReference>
<protein>
    <recommendedName>
        <fullName evidence="2 7">Elongation factor G</fullName>
        <shortName evidence="7">EF-G</shortName>
    </recommendedName>
</protein>
<comment type="caution">
    <text evidence="9">The sequence shown here is derived from an EMBL/GenBank/DDBJ whole genome shotgun (WGS) entry which is preliminary data.</text>
</comment>
<dbReference type="Pfam" id="PF00009">
    <property type="entry name" value="GTP_EFTU"/>
    <property type="match status" value="1"/>
</dbReference>
<dbReference type="NCBIfam" id="TIGR00484">
    <property type="entry name" value="EF-G"/>
    <property type="match status" value="1"/>
</dbReference>
<dbReference type="InterPro" id="IPR000640">
    <property type="entry name" value="EFG_V-like"/>
</dbReference>
<dbReference type="InterPro" id="IPR009022">
    <property type="entry name" value="EFG_III"/>
</dbReference>
<dbReference type="InterPro" id="IPR031157">
    <property type="entry name" value="G_TR_CS"/>
</dbReference>
<dbReference type="SUPFAM" id="SSF50447">
    <property type="entry name" value="Translation proteins"/>
    <property type="match status" value="1"/>
</dbReference>
<dbReference type="InterPro" id="IPR004161">
    <property type="entry name" value="EFTu-like_2"/>
</dbReference>
<dbReference type="InterPro" id="IPR035649">
    <property type="entry name" value="EFG_V"/>
</dbReference>
<dbReference type="CDD" id="cd04088">
    <property type="entry name" value="EFG_mtEFG_II"/>
    <property type="match status" value="1"/>
</dbReference>
<comment type="similarity">
    <text evidence="1 7">Belongs to the TRAFAC class translation factor GTPase superfamily. Classic translation factor GTPase family. EF-G/EF-2 subfamily.</text>
</comment>
<reference evidence="9 10" key="1">
    <citation type="submission" date="2024-08" db="EMBL/GenBank/DDBJ databases">
        <authorList>
            <person name="Arias E."/>
        </authorList>
    </citation>
    <scope>NUCLEOTIDE SEQUENCE [LARGE SCALE GENOMIC DNA]</scope>
    <source>
        <strain evidence="9 10">FAM 24106</strain>
    </source>
</reference>
<dbReference type="Pfam" id="PF14492">
    <property type="entry name" value="EFG_III"/>
    <property type="match status" value="1"/>
</dbReference>
<dbReference type="SMART" id="SM00838">
    <property type="entry name" value="EFG_C"/>
    <property type="match status" value="1"/>
</dbReference>
<dbReference type="PROSITE" id="PS00301">
    <property type="entry name" value="G_TR_1"/>
    <property type="match status" value="1"/>
</dbReference>
<dbReference type="Gene3D" id="3.30.70.240">
    <property type="match status" value="1"/>
</dbReference>
<evidence type="ECO:0000256" key="7">
    <source>
        <dbReference type="HAMAP-Rule" id="MF_00054"/>
    </source>
</evidence>
<dbReference type="CDD" id="cd03713">
    <property type="entry name" value="EFG_mtEFG_C"/>
    <property type="match status" value="1"/>
</dbReference>
<dbReference type="PANTHER" id="PTHR43261:SF1">
    <property type="entry name" value="RIBOSOME-RELEASING FACTOR 2, MITOCHONDRIAL"/>
    <property type="match status" value="1"/>
</dbReference>
<dbReference type="CDD" id="cd01434">
    <property type="entry name" value="EFG_mtEFG1_IV"/>
    <property type="match status" value="1"/>
</dbReference>
<organism evidence="9 10">
    <name type="scientific">Marinilactibacillus psychrotolerans</name>
    <dbReference type="NCBI Taxonomy" id="191770"/>
    <lineage>
        <taxon>Bacteria</taxon>
        <taxon>Bacillati</taxon>
        <taxon>Bacillota</taxon>
        <taxon>Bacilli</taxon>
        <taxon>Lactobacillales</taxon>
        <taxon>Carnobacteriaceae</taxon>
        <taxon>Marinilactibacillus</taxon>
    </lineage>
</organism>
<comment type="subcellular location">
    <subcellularLocation>
        <location evidence="7">Cytoplasm</location>
    </subcellularLocation>
</comment>
<dbReference type="Pfam" id="PF00679">
    <property type="entry name" value="EFG_C"/>
    <property type="match status" value="1"/>
</dbReference>
<dbReference type="InterPro" id="IPR005517">
    <property type="entry name" value="Transl_elong_EFG/EF2_IV"/>
</dbReference>
<dbReference type="InterPro" id="IPR014721">
    <property type="entry name" value="Ribsml_uS5_D2-typ_fold_subgr"/>
</dbReference>
<evidence type="ECO:0000256" key="6">
    <source>
        <dbReference type="ARBA" id="ARBA00023134"/>
    </source>
</evidence>
<comment type="function">
    <text evidence="7">Catalyzes the GTP-dependent ribosomal translocation step during translation elongation. During this step, the ribosome changes from the pre-translocational (PRE) to the post-translocational (POST) state as the newly formed A-site-bound peptidyl-tRNA and P-site-bound deacylated tRNA move to the P and E sites, respectively. Catalyzes the coordinated movement of the two tRNA molecules, the mRNA and conformational changes in the ribosome.</text>
</comment>
<evidence type="ECO:0000313" key="10">
    <source>
        <dbReference type="Proteomes" id="UP001625374"/>
    </source>
</evidence>
<feature type="binding site" evidence="7">
    <location>
        <begin position="136"/>
        <end position="139"/>
    </location>
    <ligand>
        <name>GTP</name>
        <dbReference type="ChEBI" id="CHEBI:37565"/>
    </ligand>
</feature>
<name>A0ABW8UME0_9LACT</name>
<dbReference type="EMBL" id="JBGQQK010000017">
    <property type="protein sequence ID" value="MFL2102981.1"/>
    <property type="molecule type" value="Genomic_DNA"/>
</dbReference>
<dbReference type="Gene3D" id="3.30.70.870">
    <property type="entry name" value="Elongation Factor G (Translational Gtpase), domain 3"/>
    <property type="match status" value="1"/>
</dbReference>
<dbReference type="NCBIfam" id="NF009379">
    <property type="entry name" value="PRK12740.1-3"/>
    <property type="match status" value="1"/>
</dbReference>
<feature type="binding site" evidence="7">
    <location>
        <begin position="82"/>
        <end position="86"/>
    </location>
    <ligand>
        <name>GTP</name>
        <dbReference type="ChEBI" id="CHEBI:37565"/>
    </ligand>
</feature>